<organism evidence="2">
    <name type="scientific">Oryza glumipatula</name>
    <dbReference type="NCBI Taxonomy" id="40148"/>
    <lineage>
        <taxon>Eukaryota</taxon>
        <taxon>Viridiplantae</taxon>
        <taxon>Streptophyta</taxon>
        <taxon>Embryophyta</taxon>
        <taxon>Tracheophyta</taxon>
        <taxon>Spermatophyta</taxon>
        <taxon>Magnoliopsida</taxon>
        <taxon>Liliopsida</taxon>
        <taxon>Poales</taxon>
        <taxon>Poaceae</taxon>
        <taxon>BOP clade</taxon>
        <taxon>Oryzoideae</taxon>
        <taxon>Oryzeae</taxon>
        <taxon>Oryzinae</taxon>
        <taxon>Oryza</taxon>
    </lineage>
</organism>
<protein>
    <submittedName>
        <fullName evidence="2">Uncharacterized protein</fullName>
    </submittedName>
</protein>
<dbReference type="Proteomes" id="UP000026961">
    <property type="component" value="Chromosome 8"/>
</dbReference>
<keyword evidence="1" id="KW-0812">Transmembrane</keyword>
<dbReference type="Gramene" id="OGLUM08G10470.1">
    <property type="protein sequence ID" value="OGLUM08G10470.1"/>
    <property type="gene ID" value="OGLUM08G10470"/>
</dbReference>
<reference evidence="2" key="2">
    <citation type="submission" date="2018-05" db="EMBL/GenBank/DDBJ databases">
        <title>OgluRS3 (Oryza glumaepatula Reference Sequence Version 3).</title>
        <authorList>
            <person name="Zhang J."/>
            <person name="Kudrna D."/>
            <person name="Lee S."/>
            <person name="Talag J."/>
            <person name="Welchert J."/>
            <person name="Wing R.A."/>
        </authorList>
    </citation>
    <scope>NUCLEOTIDE SEQUENCE [LARGE SCALE GENOMIC DNA]</scope>
</reference>
<accession>A0A0E0ATK0</accession>
<proteinExistence type="predicted"/>
<dbReference type="HOGENOM" id="CLU_1417212_0_0_1"/>
<keyword evidence="3" id="KW-1185">Reference proteome</keyword>
<evidence type="ECO:0000313" key="3">
    <source>
        <dbReference type="Proteomes" id="UP000026961"/>
    </source>
</evidence>
<sequence>MAGRPLGVAWRVALDEPLLLIGSDNPCGVVGACPYISAAAAGAGALAAHPLPFGHMACPAACHSERTCAGTNWWPRRRRILHGKWLKHILCSAGGRSKAERRRHVCSTSPDAHRGCYFSPSPSTGWASAHGGGGGGSWYASGSGVGRIVQVPAIDAAPVCIAAGGISFDGMICVSKTNFTSMVVMSGFGVLFLAYLVFNLFLSLN</sequence>
<feature type="transmembrane region" description="Helical" evidence="1">
    <location>
        <begin position="179"/>
        <end position="202"/>
    </location>
</feature>
<keyword evidence="1" id="KW-0472">Membrane</keyword>
<evidence type="ECO:0000256" key="1">
    <source>
        <dbReference type="SAM" id="Phobius"/>
    </source>
</evidence>
<reference evidence="2" key="1">
    <citation type="submission" date="2015-04" db="UniProtKB">
        <authorList>
            <consortium name="EnsemblPlants"/>
        </authorList>
    </citation>
    <scope>IDENTIFICATION</scope>
</reference>
<dbReference type="AlphaFoldDB" id="A0A0E0ATK0"/>
<dbReference type="EnsemblPlants" id="OGLUM08G10470.1">
    <property type="protein sequence ID" value="OGLUM08G10470.1"/>
    <property type="gene ID" value="OGLUM08G10470"/>
</dbReference>
<name>A0A0E0ATK0_9ORYZ</name>
<keyword evidence="1" id="KW-1133">Transmembrane helix</keyword>
<evidence type="ECO:0000313" key="2">
    <source>
        <dbReference type="EnsemblPlants" id="OGLUM08G10470.1"/>
    </source>
</evidence>